<name>A0A382SST4_9ZZZZ</name>
<feature type="non-terminal residue" evidence="1">
    <location>
        <position position="57"/>
    </location>
</feature>
<evidence type="ECO:0000313" key="1">
    <source>
        <dbReference type="EMBL" id="SVD12999.1"/>
    </source>
</evidence>
<reference evidence="1" key="1">
    <citation type="submission" date="2018-05" db="EMBL/GenBank/DDBJ databases">
        <authorList>
            <person name="Lanie J.A."/>
            <person name="Ng W.-L."/>
            <person name="Kazmierczak K.M."/>
            <person name="Andrzejewski T.M."/>
            <person name="Davidsen T.M."/>
            <person name="Wayne K.J."/>
            <person name="Tettelin H."/>
            <person name="Glass J.I."/>
            <person name="Rusch D."/>
            <person name="Podicherti R."/>
            <person name="Tsui H.-C.T."/>
            <person name="Winkler M.E."/>
        </authorList>
    </citation>
    <scope>NUCLEOTIDE SEQUENCE</scope>
</reference>
<accession>A0A382SST4</accession>
<feature type="non-terminal residue" evidence="1">
    <location>
        <position position="1"/>
    </location>
</feature>
<dbReference type="EMBL" id="UINC01131350">
    <property type="protein sequence ID" value="SVD12999.1"/>
    <property type="molecule type" value="Genomic_DNA"/>
</dbReference>
<proteinExistence type="predicted"/>
<sequence>VPWDGDLFKKIPPTYSTNQDFVPYNLVEELESRTLFHMKREKSAKPVSFQQSIDDYV</sequence>
<organism evidence="1">
    <name type="scientific">marine metagenome</name>
    <dbReference type="NCBI Taxonomy" id="408172"/>
    <lineage>
        <taxon>unclassified sequences</taxon>
        <taxon>metagenomes</taxon>
        <taxon>ecological metagenomes</taxon>
    </lineage>
</organism>
<gene>
    <name evidence="1" type="ORF">METZ01_LOCUS365853</name>
</gene>
<dbReference type="AlphaFoldDB" id="A0A382SST4"/>
<protein>
    <submittedName>
        <fullName evidence="1">Uncharacterized protein</fullName>
    </submittedName>
</protein>